<dbReference type="EC" id="3.1.1.32" evidence="7"/>
<evidence type="ECO:0000256" key="8">
    <source>
        <dbReference type="ARBA" id="ARBA00013278"/>
    </source>
</evidence>
<comment type="subcellular location">
    <subcellularLocation>
        <location evidence="4">Cell outer membrane</location>
        <topology evidence="4">Multi-pass membrane protein</topology>
    </subcellularLocation>
</comment>
<evidence type="ECO:0000256" key="12">
    <source>
        <dbReference type="ARBA" id="ARBA00022729"/>
    </source>
</evidence>
<evidence type="ECO:0000256" key="9">
    <source>
        <dbReference type="ARBA" id="ARBA00022452"/>
    </source>
</evidence>
<dbReference type="OrthoDB" id="188433at2"/>
<keyword evidence="13" id="KW-0378">Hydrolase</keyword>
<evidence type="ECO:0000256" key="17">
    <source>
        <dbReference type="ARBA" id="ARBA00023136"/>
    </source>
</evidence>
<evidence type="ECO:0000256" key="2">
    <source>
        <dbReference type="ARBA" id="ARBA00001604"/>
    </source>
</evidence>
<keyword evidence="16" id="KW-0443">Lipid metabolism</keyword>
<dbReference type="PANTHER" id="PTHR40457">
    <property type="entry name" value="PHOSPHOLIPASE A1"/>
    <property type="match status" value="1"/>
</dbReference>
<evidence type="ECO:0000256" key="1">
    <source>
        <dbReference type="ARBA" id="ARBA00000111"/>
    </source>
</evidence>
<sequence>MDLQAPRVVLGMLILGPVWLWPVSATSLERSYYEPPAHFAAVEPDRVVKLQFNLSHQLIRQLPFYFSYTMRGFWDRSGRTKSNPFIDINHHPELQWIFSPRHIFSFEHASNGVDNEPSGPEQRANQSRSVNRFYWQSFWKVPGLSKLWFAPRVDAPIVTKNSTRIHDYIGYASSILEWREDGHVTGYLRYSRGAKGHQFIAQATLDPLGLLDSRHPGNTRLFVEYFNGYGDYLVDFDKKRDVMRVGLRLLQ</sequence>
<evidence type="ECO:0000256" key="16">
    <source>
        <dbReference type="ARBA" id="ARBA00023098"/>
    </source>
</evidence>
<keyword evidence="15" id="KW-0442">Lipid degradation</keyword>
<keyword evidence="12" id="KW-0732">Signal</keyword>
<evidence type="ECO:0000256" key="5">
    <source>
        <dbReference type="ARBA" id="ARBA00010525"/>
    </source>
</evidence>
<organism evidence="20 21">
    <name type="scientific">Pseudobacteriovorax antillogorgiicola</name>
    <dbReference type="NCBI Taxonomy" id="1513793"/>
    <lineage>
        <taxon>Bacteria</taxon>
        <taxon>Pseudomonadati</taxon>
        <taxon>Bdellovibrionota</taxon>
        <taxon>Oligoflexia</taxon>
        <taxon>Oligoflexales</taxon>
        <taxon>Pseudobacteriovoracaceae</taxon>
        <taxon>Pseudobacteriovorax</taxon>
    </lineage>
</organism>
<dbReference type="PANTHER" id="PTHR40457:SF1">
    <property type="entry name" value="PHOSPHOLIPASE A1"/>
    <property type="match status" value="1"/>
</dbReference>
<evidence type="ECO:0000256" key="6">
    <source>
        <dbReference type="ARBA" id="ARBA00011702"/>
    </source>
</evidence>
<keyword evidence="9" id="KW-1134">Transmembrane beta strand</keyword>
<evidence type="ECO:0000256" key="11">
    <source>
        <dbReference type="ARBA" id="ARBA00022723"/>
    </source>
</evidence>
<comment type="catalytic activity">
    <reaction evidence="1">
        <text>a 1,2-diacyl-sn-glycero-3-phosphocholine + H2O = a 2-acyl-sn-glycero-3-phosphocholine + a fatty acid + H(+)</text>
        <dbReference type="Rhea" id="RHEA:18689"/>
        <dbReference type="ChEBI" id="CHEBI:15377"/>
        <dbReference type="ChEBI" id="CHEBI:15378"/>
        <dbReference type="ChEBI" id="CHEBI:28868"/>
        <dbReference type="ChEBI" id="CHEBI:57643"/>
        <dbReference type="ChEBI" id="CHEBI:57875"/>
        <dbReference type="EC" id="3.1.1.32"/>
    </reaction>
</comment>
<evidence type="ECO:0000256" key="18">
    <source>
        <dbReference type="ARBA" id="ARBA00023237"/>
    </source>
</evidence>
<keyword evidence="17" id="KW-0472">Membrane</keyword>
<dbReference type="EMBL" id="FWZT01000012">
    <property type="protein sequence ID" value="SMF39538.1"/>
    <property type="molecule type" value="Genomic_DNA"/>
</dbReference>
<keyword evidence="18" id="KW-0998">Cell outer membrane</keyword>
<evidence type="ECO:0000256" key="15">
    <source>
        <dbReference type="ARBA" id="ARBA00022963"/>
    </source>
</evidence>
<proteinExistence type="inferred from homology"/>
<evidence type="ECO:0000256" key="14">
    <source>
        <dbReference type="ARBA" id="ARBA00022837"/>
    </source>
</evidence>
<comment type="cofactor">
    <cofactor evidence="3">
        <name>Ca(2+)</name>
        <dbReference type="ChEBI" id="CHEBI:29108"/>
    </cofactor>
</comment>
<gene>
    <name evidence="20" type="ORF">SAMN06296036_11216</name>
</gene>
<dbReference type="InterPro" id="IPR036541">
    <property type="entry name" value="PLipase_A1_sf"/>
</dbReference>
<evidence type="ECO:0000256" key="13">
    <source>
        <dbReference type="ARBA" id="ARBA00022801"/>
    </source>
</evidence>
<dbReference type="GO" id="GO:0008970">
    <property type="term" value="F:phospholipase A1 activity"/>
    <property type="evidence" value="ECO:0007669"/>
    <property type="project" value="UniProtKB-EC"/>
</dbReference>
<dbReference type="GO" id="GO:0009279">
    <property type="term" value="C:cell outer membrane"/>
    <property type="evidence" value="ECO:0007669"/>
    <property type="project" value="UniProtKB-SubCell"/>
</dbReference>
<comment type="catalytic activity">
    <reaction evidence="2">
        <text>a 1,2-diacyl-sn-glycero-3-phosphocholine + H2O = a 1-acyl-sn-glycero-3-phosphocholine + a fatty acid + H(+)</text>
        <dbReference type="Rhea" id="RHEA:15801"/>
        <dbReference type="ChEBI" id="CHEBI:15377"/>
        <dbReference type="ChEBI" id="CHEBI:15378"/>
        <dbReference type="ChEBI" id="CHEBI:28868"/>
        <dbReference type="ChEBI" id="CHEBI:57643"/>
        <dbReference type="ChEBI" id="CHEBI:58168"/>
        <dbReference type="EC" id="3.1.1.4"/>
    </reaction>
</comment>
<keyword evidence="11" id="KW-0479">Metal-binding</keyword>
<evidence type="ECO:0000313" key="21">
    <source>
        <dbReference type="Proteomes" id="UP000192907"/>
    </source>
</evidence>
<dbReference type="GO" id="GO:0004623">
    <property type="term" value="F:phospholipase A2 activity"/>
    <property type="evidence" value="ECO:0007669"/>
    <property type="project" value="UniProtKB-EC"/>
</dbReference>
<dbReference type="Pfam" id="PF02253">
    <property type="entry name" value="PLA1"/>
    <property type="match status" value="1"/>
</dbReference>
<dbReference type="Gene3D" id="2.40.230.10">
    <property type="entry name" value="Phospholipase A1"/>
    <property type="match status" value="1"/>
</dbReference>
<dbReference type="GO" id="GO:0016042">
    <property type="term" value="P:lipid catabolic process"/>
    <property type="evidence" value="ECO:0007669"/>
    <property type="project" value="UniProtKB-KW"/>
</dbReference>
<accession>A0A1Y6C0S3</accession>
<keyword evidence="10" id="KW-0812">Transmembrane</keyword>
<dbReference type="Proteomes" id="UP000192907">
    <property type="component" value="Unassembled WGS sequence"/>
</dbReference>
<comment type="subunit">
    <text evidence="6">Homodimer; dimerization is reversible, and the dimeric form is the active one.</text>
</comment>
<dbReference type="InterPro" id="IPR003187">
    <property type="entry name" value="PLipase_A1"/>
</dbReference>
<keyword evidence="14" id="KW-0106">Calcium</keyword>
<dbReference type="SUPFAM" id="SSF56931">
    <property type="entry name" value="Outer membrane phospholipase A (OMPLA)"/>
    <property type="match status" value="1"/>
</dbReference>
<evidence type="ECO:0000256" key="7">
    <source>
        <dbReference type="ARBA" id="ARBA00013179"/>
    </source>
</evidence>
<dbReference type="GO" id="GO:0046872">
    <property type="term" value="F:metal ion binding"/>
    <property type="evidence" value="ECO:0007669"/>
    <property type="project" value="UniProtKB-KW"/>
</dbReference>
<evidence type="ECO:0000256" key="19">
    <source>
        <dbReference type="ARBA" id="ARBA00032375"/>
    </source>
</evidence>
<evidence type="ECO:0000256" key="3">
    <source>
        <dbReference type="ARBA" id="ARBA00001913"/>
    </source>
</evidence>
<evidence type="ECO:0000256" key="4">
    <source>
        <dbReference type="ARBA" id="ARBA00004571"/>
    </source>
</evidence>
<dbReference type="AlphaFoldDB" id="A0A1Y6C0S3"/>
<evidence type="ECO:0000256" key="10">
    <source>
        <dbReference type="ARBA" id="ARBA00022692"/>
    </source>
</evidence>
<evidence type="ECO:0000313" key="20">
    <source>
        <dbReference type="EMBL" id="SMF39538.1"/>
    </source>
</evidence>
<reference evidence="21" key="1">
    <citation type="submission" date="2017-04" db="EMBL/GenBank/DDBJ databases">
        <authorList>
            <person name="Varghese N."/>
            <person name="Submissions S."/>
        </authorList>
    </citation>
    <scope>NUCLEOTIDE SEQUENCE [LARGE SCALE GENOMIC DNA]</scope>
    <source>
        <strain evidence="21">RKEM611</strain>
    </source>
</reference>
<protein>
    <recommendedName>
        <fullName evidence="19">Phosphatidylcholine 1-acylhydrolase</fullName>
        <ecNumber evidence="7">3.1.1.32</ecNumber>
        <ecNumber evidence="8">3.1.1.4</ecNumber>
    </recommendedName>
</protein>
<comment type="similarity">
    <text evidence="5">Belongs to the phospholipase A1 family.</text>
</comment>
<dbReference type="EC" id="3.1.1.4" evidence="8"/>
<dbReference type="RefSeq" id="WP_132320316.1">
    <property type="nucleotide sequence ID" value="NZ_FWZT01000012.1"/>
</dbReference>
<dbReference type="STRING" id="1513793.SAMN06296036_11216"/>
<name>A0A1Y6C0S3_9BACT</name>
<keyword evidence="21" id="KW-1185">Reference proteome</keyword>